<reference evidence="3" key="1">
    <citation type="journal article" date="2016" name="Nature">
        <title>Genome evolution in the allotetraploid frog Xenopus laevis.</title>
        <authorList>
            <person name="Session A.M."/>
            <person name="Uno Y."/>
            <person name="Kwon T."/>
            <person name="Chapman J.A."/>
            <person name="Toyoda A."/>
            <person name="Takahashi S."/>
            <person name="Fukui A."/>
            <person name="Hikosaka A."/>
            <person name="Suzuki A."/>
            <person name="Kondo M."/>
            <person name="van Heeringen S.J."/>
            <person name="Quigley I."/>
            <person name="Heinz S."/>
            <person name="Ogino H."/>
            <person name="Ochi H."/>
            <person name="Hellsten U."/>
            <person name="Lyons J.B."/>
            <person name="Simakov O."/>
            <person name="Putnam N."/>
            <person name="Stites J."/>
            <person name="Kuroki Y."/>
            <person name="Tanaka T."/>
            <person name="Michiue T."/>
            <person name="Watanabe M."/>
            <person name="Bogdanovic O."/>
            <person name="Lister R."/>
            <person name="Georgiou G."/>
            <person name="Paranjpe S.S."/>
            <person name="van Kruijsbergen I."/>
            <person name="Shu S."/>
            <person name="Carlson J."/>
            <person name="Kinoshita T."/>
            <person name="Ohta Y."/>
            <person name="Mawaribuchi S."/>
            <person name="Jenkins J."/>
            <person name="Grimwood J."/>
            <person name="Schmutz J."/>
            <person name="Mitros T."/>
            <person name="Mozaffari S.V."/>
            <person name="Suzuki Y."/>
            <person name="Haramoto Y."/>
            <person name="Yamamoto T.S."/>
            <person name="Takagi C."/>
            <person name="Heald R."/>
            <person name="Miller K."/>
            <person name="Haudenschild C."/>
            <person name="Kitzman J."/>
            <person name="Nakayama T."/>
            <person name="Izutsu Y."/>
            <person name="Robert J."/>
            <person name="Fortriede J."/>
            <person name="Burns K."/>
            <person name="Lotay V."/>
            <person name="Karimi K."/>
            <person name="Yasuoka Y."/>
            <person name="Dichmann D.S."/>
            <person name="Flajnik M.F."/>
            <person name="Houston D.W."/>
            <person name="Shendure J."/>
            <person name="DuPasquier L."/>
            <person name="Vize P.D."/>
            <person name="Zorn A.M."/>
            <person name="Ito M."/>
            <person name="Marcotte E.M."/>
            <person name="Wallingford J.B."/>
            <person name="Ito Y."/>
            <person name="Asashima M."/>
            <person name="Ueno N."/>
            <person name="Matsuda Y."/>
            <person name="Veenstra G.J."/>
            <person name="Fujiyama A."/>
            <person name="Harland R.M."/>
            <person name="Taira M."/>
            <person name="Rokhsar D.S."/>
        </authorList>
    </citation>
    <scope>NUCLEOTIDE SEQUENCE [LARGE SCALE GENOMIC DNA]</scope>
    <source>
        <strain evidence="3">J</strain>
    </source>
</reference>
<keyword evidence="1" id="KW-0472">Membrane</keyword>
<feature type="transmembrane region" description="Helical" evidence="1">
    <location>
        <begin position="52"/>
        <end position="76"/>
    </location>
</feature>
<keyword evidence="1" id="KW-1133">Transmembrane helix</keyword>
<dbReference type="AlphaFoldDB" id="A0A974H5I6"/>
<evidence type="ECO:0000313" key="3">
    <source>
        <dbReference type="Proteomes" id="UP000694892"/>
    </source>
</evidence>
<sequence length="86" mass="9868">MGIDQITSSTGGLDKNTLLLRRKVEWIFRLNTVTPFGLNESLNLSCFFTEQIISYIFLNICAIAQLLHTLIIRIWITIIYSFDDLG</sequence>
<protein>
    <submittedName>
        <fullName evidence="2">Uncharacterized protein</fullName>
    </submittedName>
</protein>
<gene>
    <name evidence="2" type="ORF">XELAEV_18041821mg</name>
</gene>
<organism evidence="2 3">
    <name type="scientific">Xenopus laevis</name>
    <name type="common">African clawed frog</name>
    <dbReference type="NCBI Taxonomy" id="8355"/>
    <lineage>
        <taxon>Eukaryota</taxon>
        <taxon>Metazoa</taxon>
        <taxon>Chordata</taxon>
        <taxon>Craniata</taxon>
        <taxon>Vertebrata</taxon>
        <taxon>Euteleostomi</taxon>
        <taxon>Amphibia</taxon>
        <taxon>Batrachia</taxon>
        <taxon>Anura</taxon>
        <taxon>Pipoidea</taxon>
        <taxon>Pipidae</taxon>
        <taxon>Xenopodinae</taxon>
        <taxon>Xenopus</taxon>
        <taxon>Xenopus</taxon>
    </lineage>
</organism>
<accession>A0A974H5I6</accession>
<evidence type="ECO:0000313" key="2">
    <source>
        <dbReference type="EMBL" id="OCT65582.1"/>
    </source>
</evidence>
<proteinExistence type="predicted"/>
<dbReference type="EMBL" id="CM004481">
    <property type="protein sequence ID" value="OCT65582.1"/>
    <property type="molecule type" value="Genomic_DNA"/>
</dbReference>
<name>A0A974H5I6_XENLA</name>
<keyword evidence="1" id="KW-0812">Transmembrane</keyword>
<dbReference type="Proteomes" id="UP000694892">
    <property type="component" value="Chromosome 8S"/>
</dbReference>
<evidence type="ECO:0000256" key="1">
    <source>
        <dbReference type="SAM" id="Phobius"/>
    </source>
</evidence>